<dbReference type="Gene3D" id="3.40.50.1820">
    <property type="entry name" value="alpha/beta hydrolase"/>
    <property type="match status" value="1"/>
</dbReference>
<feature type="domain" description="AB hydrolase-1" evidence="1">
    <location>
        <begin position="37"/>
        <end position="133"/>
    </location>
</feature>
<comment type="caution">
    <text evidence="2">The sequence shown here is derived from an EMBL/GenBank/DDBJ whole genome shotgun (WGS) entry which is preliminary data.</text>
</comment>
<dbReference type="Proteomes" id="UP001596505">
    <property type="component" value="Unassembled WGS sequence"/>
</dbReference>
<keyword evidence="3" id="KW-1185">Reference proteome</keyword>
<gene>
    <name evidence="2" type="ORF">ACFQRG_02660</name>
</gene>
<dbReference type="InterPro" id="IPR000073">
    <property type="entry name" value="AB_hydrolase_1"/>
</dbReference>
<evidence type="ECO:0000313" key="3">
    <source>
        <dbReference type="Proteomes" id="UP001596505"/>
    </source>
</evidence>
<accession>A0ABW2PUB9</accession>
<organism evidence="2 3">
    <name type="scientific">Scopulibacillus cellulosilyticus</name>
    <dbReference type="NCBI Taxonomy" id="2665665"/>
    <lineage>
        <taxon>Bacteria</taxon>
        <taxon>Bacillati</taxon>
        <taxon>Bacillota</taxon>
        <taxon>Bacilli</taxon>
        <taxon>Bacillales</taxon>
        <taxon>Sporolactobacillaceae</taxon>
        <taxon>Scopulibacillus</taxon>
    </lineage>
</organism>
<reference evidence="3" key="1">
    <citation type="journal article" date="2019" name="Int. J. Syst. Evol. Microbiol.">
        <title>The Global Catalogue of Microorganisms (GCM) 10K type strain sequencing project: providing services to taxonomists for standard genome sequencing and annotation.</title>
        <authorList>
            <consortium name="The Broad Institute Genomics Platform"/>
            <consortium name="The Broad Institute Genome Sequencing Center for Infectious Disease"/>
            <person name="Wu L."/>
            <person name="Ma J."/>
        </authorList>
    </citation>
    <scope>NUCLEOTIDE SEQUENCE [LARGE SCALE GENOMIC DNA]</scope>
    <source>
        <strain evidence="3">CGMCC 1.16305</strain>
    </source>
</reference>
<dbReference type="PRINTS" id="PR00111">
    <property type="entry name" value="ABHYDROLASE"/>
</dbReference>
<dbReference type="RefSeq" id="WP_380963357.1">
    <property type="nucleotide sequence ID" value="NZ_JBHTCO010000003.1"/>
</dbReference>
<keyword evidence="2" id="KW-0378">Hydrolase</keyword>
<dbReference type="Pfam" id="PF00561">
    <property type="entry name" value="Abhydrolase_1"/>
    <property type="match status" value="1"/>
</dbReference>
<evidence type="ECO:0000313" key="2">
    <source>
        <dbReference type="EMBL" id="MFC7391896.1"/>
    </source>
</evidence>
<dbReference type="PANTHER" id="PTHR43798">
    <property type="entry name" value="MONOACYLGLYCEROL LIPASE"/>
    <property type="match status" value="1"/>
</dbReference>
<dbReference type="GO" id="GO:0016787">
    <property type="term" value="F:hydrolase activity"/>
    <property type="evidence" value="ECO:0007669"/>
    <property type="project" value="UniProtKB-KW"/>
</dbReference>
<name>A0ABW2PUB9_9BACL</name>
<evidence type="ECO:0000259" key="1">
    <source>
        <dbReference type="Pfam" id="PF00561"/>
    </source>
</evidence>
<proteinExistence type="predicted"/>
<protein>
    <submittedName>
        <fullName evidence="2">Alpha/beta fold hydrolase</fullName>
    </submittedName>
</protein>
<dbReference type="EMBL" id="JBHTCO010000003">
    <property type="protein sequence ID" value="MFC7391896.1"/>
    <property type="molecule type" value="Genomic_DNA"/>
</dbReference>
<dbReference type="SUPFAM" id="SSF53474">
    <property type="entry name" value="alpha/beta-Hydrolases"/>
    <property type="match status" value="1"/>
</dbReference>
<dbReference type="InterPro" id="IPR050266">
    <property type="entry name" value="AB_hydrolase_sf"/>
</dbReference>
<dbReference type="InterPro" id="IPR029058">
    <property type="entry name" value="AB_hydrolase_fold"/>
</dbReference>
<sequence length="263" mass="30774">MPHFETSSGVKLYYETHGQGQPLIFIHPPLLGHVIFKYQKMLSEKYQVILYDCRGHGQSTYQKDGKVIEDHTLDLYELVNYLNLKKPVIIGYSNAGFIAMNYALHYPEQIGALILSGGYPEVKTWPLAFEYYAGIWLMKRRYKHFLSRLLAKTHKITDEDEALIYRYSMKADIEAVLELYQAGVHYTVMNELEQLKEIPSLLIYGTLSQHIFKHKTYFENRMNHLDVLKISKATHQIPTRFHKPFNSAIDQFLSRRKKTPLID</sequence>